<dbReference type="FunFam" id="3.30.160.60:FF:002343">
    <property type="entry name" value="Zinc finger protein 33A"/>
    <property type="match status" value="2"/>
</dbReference>
<feature type="domain" description="C2H2-type" evidence="13">
    <location>
        <begin position="409"/>
        <end position="433"/>
    </location>
</feature>
<sequence>KVKEEECGSEPLLTVKKEDHIGPKQWIETLVEIDSGSLEVKEEPVELQLQQIKKEDHQSASEQMVKIETESIIQVENQNELKQESDTLMGTECGSVRIKEEAALLELKQIKEDDYHPDSQQKVKTEANDTSQNENQNPLMMATDNETEHQQPERNGNQFSKNIPKAEHHQDRKTLEASGSSRDERHQQRVVKTRGRGNTGTKDKEINRSKICKLCSTSFKWNQSLEAHMRTHTDEKPFSCVTCGKSFFSKNSFSCHKRTHSVQKLFSCTMCSKGFHLKGNLKSHMRTHTGEKPFSCGICMKSFSQKCNLNTHMKIHTGEKLFTPFSCRMCKKSFHLRCSLKNHMRTHTGEKPFSCEMCRKSFSQKSNLKSHMRTHTGEKPFSCGKCRKSFSRKHTLHRHMNTHTGEKPFSCGKCRKGFSLKHTLHRHENSVQN</sequence>
<dbReference type="SMART" id="SM00355">
    <property type="entry name" value="ZnF_C2H2"/>
    <property type="match status" value="8"/>
</dbReference>
<feature type="domain" description="C2H2-type" evidence="13">
    <location>
        <begin position="238"/>
        <end position="265"/>
    </location>
</feature>
<feature type="domain" description="C2H2-type" evidence="13">
    <location>
        <begin position="210"/>
        <end position="237"/>
    </location>
</feature>
<dbReference type="FunFam" id="3.30.160.60:FF:000912">
    <property type="entry name" value="Zinc finger protein 660"/>
    <property type="match status" value="1"/>
</dbReference>
<feature type="domain" description="C2H2-type" evidence="13">
    <location>
        <begin position="381"/>
        <end position="408"/>
    </location>
</feature>
<dbReference type="FunFam" id="3.30.160.60:FF:000446">
    <property type="entry name" value="Zinc finger protein"/>
    <property type="match status" value="1"/>
</dbReference>
<dbReference type="eggNOG" id="KOG1721">
    <property type="taxonomic scope" value="Eukaryota"/>
</dbReference>
<evidence type="ECO:0000256" key="2">
    <source>
        <dbReference type="ARBA" id="ARBA00006991"/>
    </source>
</evidence>
<name>A0A087XEN3_POEFO</name>
<dbReference type="PANTHER" id="PTHR24399:SF54">
    <property type="entry name" value="GASTRULA ZINC FINGER PROTEIN XLCGF26.1-LIKE-RELATED"/>
    <property type="match status" value="1"/>
</dbReference>
<dbReference type="FunFam" id="3.30.160.60:FF:000110">
    <property type="entry name" value="Zinc finger protein-like"/>
    <property type="match status" value="1"/>
</dbReference>
<dbReference type="GO" id="GO:0005654">
    <property type="term" value="C:nucleoplasm"/>
    <property type="evidence" value="ECO:0007669"/>
    <property type="project" value="TreeGrafter"/>
</dbReference>
<dbReference type="GeneTree" id="ENSGT01150000286959"/>
<dbReference type="PROSITE" id="PS00028">
    <property type="entry name" value="ZINC_FINGER_C2H2_1"/>
    <property type="match status" value="7"/>
</dbReference>
<keyword evidence="6" id="KW-0862">Zinc</keyword>
<keyword evidence="5 11" id="KW-0863">Zinc-finger</keyword>
<dbReference type="SUPFAM" id="SSF57667">
    <property type="entry name" value="beta-beta-alpha zinc fingers"/>
    <property type="match status" value="4"/>
</dbReference>
<feature type="domain" description="C2H2-type" evidence="13">
    <location>
        <begin position="325"/>
        <end position="352"/>
    </location>
</feature>
<evidence type="ECO:0000256" key="9">
    <source>
        <dbReference type="ARBA" id="ARBA00023163"/>
    </source>
</evidence>
<dbReference type="GO" id="GO:0001817">
    <property type="term" value="P:regulation of cytokine production"/>
    <property type="evidence" value="ECO:0007669"/>
    <property type="project" value="TreeGrafter"/>
</dbReference>
<keyword evidence="4" id="KW-0677">Repeat</keyword>
<dbReference type="GO" id="GO:0008270">
    <property type="term" value="F:zinc ion binding"/>
    <property type="evidence" value="ECO:0007669"/>
    <property type="project" value="UniProtKB-KW"/>
</dbReference>
<dbReference type="EMBL" id="AYCK01013003">
    <property type="status" value="NOT_ANNOTATED_CDS"/>
    <property type="molecule type" value="Genomic_DNA"/>
</dbReference>
<dbReference type="STRING" id="48698.ENSPFOP00000004236"/>
<reference evidence="15" key="1">
    <citation type="submission" date="2013-10" db="EMBL/GenBank/DDBJ databases">
        <authorList>
            <person name="Schartl M."/>
            <person name="Warren W."/>
        </authorList>
    </citation>
    <scope>NUCLEOTIDE SEQUENCE [LARGE SCALE GENOMIC DNA]</scope>
    <source>
        <strain evidence="15">female</strain>
    </source>
</reference>
<keyword evidence="3" id="KW-0479">Metal-binding</keyword>
<evidence type="ECO:0000256" key="8">
    <source>
        <dbReference type="ARBA" id="ARBA00023125"/>
    </source>
</evidence>
<dbReference type="GO" id="GO:0000978">
    <property type="term" value="F:RNA polymerase II cis-regulatory region sequence-specific DNA binding"/>
    <property type="evidence" value="ECO:0007669"/>
    <property type="project" value="TreeGrafter"/>
</dbReference>
<evidence type="ECO:0000313" key="14">
    <source>
        <dbReference type="Ensembl" id="ENSPFOP00000004236.1"/>
    </source>
</evidence>
<reference evidence="14" key="3">
    <citation type="submission" date="2025-09" db="UniProtKB">
        <authorList>
            <consortium name="Ensembl"/>
        </authorList>
    </citation>
    <scope>IDENTIFICATION</scope>
</reference>
<dbReference type="OMA" id="RIHFCSD"/>
<dbReference type="AlphaFoldDB" id="A0A087XEN3"/>
<evidence type="ECO:0000256" key="1">
    <source>
        <dbReference type="ARBA" id="ARBA00004123"/>
    </source>
</evidence>
<evidence type="ECO:0000256" key="4">
    <source>
        <dbReference type="ARBA" id="ARBA00022737"/>
    </source>
</evidence>
<evidence type="ECO:0000256" key="11">
    <source>
        <dbReference type="PROSITE-ProRule" id="PRU00042"/>
    </source>
</evidence>
<evidence type="ECO:0000256" key="12">
    <source>
        <dbReference type="SAM" id="MobiDB-lite"/>
    </source>
</evidence>
<dbReference type="PANTHER" id="PTHR24399">
    <property type="entry name" value="ZINC FINGER AND BTB DOMAIN-CONTAINING"/>
    <property type="match status" value="1"/>
</dbReference>
<evidence type="ECO:0000256" key="6">
    <source>
        <dbReference type="ARBA" id="ARBA00022833"/>
    </source>
</evidence>
<feature type="domain" description="C2H2-type" evidence="13">
    <location>
        <begin position="353"/>
        <end position="380"/>
    </location>
</feature>
<dbReference type="Ensembl" id="ENSPFOT00000004244.1">
    <property type="protein sequence ID" value="ENSPFOP00000004236.1"/>
    <property type="gene ID" value="ENSPFOG00000004386.1"/>
</dbReference>
<feature type="domain" description="C2H2-type" evidence="13">
    <location>
        <begin position="266"/>
        <end position="293"/>
    </location>
</feature>
<dbReference type="PROSITE" id="PS50157">
    <property type="entry name" value="ZINC_FINGER_C2H2_2"/>
    <property type="match status" value="8"/>
</dbReference>
<reference evidence="14" key="2">
    <citation type="submission" date="2025-08" db="UniProtKB">
        <authorList>
            <consortium name="Ensembl"/>
        </authorList>
    </citation>
    <scope>IDENTIFICATION</scope>
</reference>
<proteinExistence type="inferred from homology"/>
<keyword evidence="9" id="KW-0804">Transcription</keyword>
<accession>A0A087XEN3</accession>
<keyword evidence="7" id="KW-0805">Transcription regulation</keyword>
<dbReference type="InterPro" id="IPR013087">
    <property type="entry name" value="Znf_C2H2_type"/>
</dbReference>
<dbReference type="GO" id="GO:0001227">
    <property type="term" value="F:DNA-binding transcription repressor activity, RNA polymerase II-specific"/>
    <property type="evidence" value="ECO:0007669"/>
    <property type="project" value="TreeGrafter"/>
</dbReference>
<protein>
    <recommendedName>
        <fullName evidence="13">C2H2-type domain-containing protein</fullName>
    </recommendedName>
</protein>
<feature type="compositionally biased region" description="Polar residues" evidence="12">
    <location>
        <begin position="128"/>
        <end position="138"/>
    </location>
</feature>
<dbReference type="FunFam" id="3.30.160.60:FF:000702">
    <property type="entry name" value="Transcription factor E4F1 isoform 1"/>
    <property type="match status" value="1"/>
</dbReference>
<dbReference type="GO" id="GO:0002682">
    <property type="term" value="P:regulation of immune system process"/>
    <property type="evidence" value="ECO:0007669"/>
    <property type="project" value="TreeGrafter"/>
</dbReference>
<feature type="domain" description="C2H2-type" evidence="13">
    <location>
        <begin position="294"/>
        <end position="321"/>
    </location>
</feature>
<feature type="region of interest" description="Disordered" evidence="12">
    <location>
        <begin position="110"/>
        <end position="203"/>
    </location>
</feature>
<dbReference type="Pfam" id="PF00096">
    <property type="entry name" value="zf-C2H2"/>
    <property type="match status" value="5"/>
</dbReference>
<evidence type="ECO:0000256" key="5">
    <source>
        <dbReference type="ARBA" id="ARBA00022771"/>
    </source>
</evidence>
<dbReference type="FunFam" id="3.30.160.60:FF:000275">
    <property type="entry name" value="zinc finger protein 90 homolog"/>
    <property type="match status" value="1"/>
</dbReference>
<dbReference type="Gene3D" id="3.30.160.60">
    <property type="entry name" value="Classic Zinc Finger"/>
    <property type="match status" value="8"/>
</dbReference>
<comment type="subcellular location">
    <subcellularLocation>
        <location evidence="1">Nucleus</location>
    </subcellularLocation>
</comment>
<feature type="compositionally biased region" description="Basic and acidic residues" evidence="12">
    <location>
        <begin position="110"/>
        <end position="127"/>
    </location>
</feature>
<organism evidence="14 15">
    <name type="scientific">Poecilia formosa</name>
    <name type="common">Amazon molly</name>
    <name type="synonym">Limia formosa</name>
    <dbReference type="NCBI Taxonomy" id="48698"/>
    <lineage>
        <taxon>Eukaryota</taxon>
        <taxon>Metazoa</taxon>
        <taxon>Chordata</taxon>
        <taxon>Craniata</taxon>
        <taxon>Vertebrata</taxon>
        <taxon>Euteleostomi</taxon>
        <taxon>Actinopterygii</taxon>
        <taxon>Neopterygii</taxon>
        <taxon>Teleostei</taxon>
        <taxon>Neoteleostei</taxon>
        <taxon>Acanthomorphata</taxon>
        <taxon>Ovalentaria</taxon>
        <taxon>Atherinomorphae</taxon>
        <taxon>Cyprinodontiformes</taxon>
        <taxon>Poeciliidae</taxon>
        <taxon>Poeciliinae</taxon>
        <taxon>Poecilia</taxon>
    </lineage>
</organism>
<evidence type="ECO:0000256" key="7">
    <source>
        <dbReference type="ARBA" id="ARBA00023015"/>
    </source>
</evidence>
<keyword evidence="10" id="KW-0539">Nucleus</keyword>
<keyword evidence="15" id="KW-1185">Reference proteome</keyword>
<comment type="similarity">
    <text evidence="2">Belongs to the krueppel C2H2-type zinc-finger protein family.</text>
</comment>
<evidence type="ECO:0000259" key="13">
    <source>
        <dbReference type="PROSITE" id="PS50157"/>
    </source>
</evidence>
<feature type="compositionally biased region" description="Basic and acidic residues" evidence="12">
    <location>
        <begin position="164"/>
        <end position="187"/>
    </location>
</feature>
<evidence type="ECO:0000313" key="15">
    <source>
        <dbReference type="Proteomes" id="UP000028760"/>
    </source>
</evidence>
<keyword evidence="8" id="KW-0238">DNA-binding</keyword>
<evidence type="ECO:0000256" key="10">
    <source>
        <dbReference type="ARBA" id="ARBA00023242"/>
    </source>
</evidence>
<evidence type="ECO:0000256" key="3">
    <source>
        <dbReference type="ARBA" id="ARBA00022723"/>
    </source>
</evidence>
<dbReference type="InterPro" id="IPR036236">
    <property type="entry name" value="Znf_C2H2_sf"/>
</dbReference>
<dbReference type="Proteomes" id="UP000028760">
    <property type="component" value="Unassembled WGS sequence"/>
</dbReference>